<name>A0ACC0U933_9AGAM</name>
<reference evidence="1" key="1">
    <citation type="submission" date="2021-03" db="EMBL/GenBank/DDBJ databases">
        <title>Evolutionary priming and transition to the ectomycorrhizal habit in an iconic lineage of mushroom-forming fungi: is preadaptation a requirement?</title>
        <authorList>
            <consortium name="DOE Joint Genome Institute"/>
            <person name="Looney B.P."/>
            <person name="Miyauchi S."/>
            <person name="Morin E."/>
            <person name="Drula E."/>
            <person name="Courty P.E."/>
            <person name="Chicoki N."/>
            <person name="Fauchery L."/>
            <person name="Kohler A."/>
            <person name="Kuo A."/>
            <person name="LaButti K."/>
            <person name="Pangilinan J."/>
            <person name="Lipzen A."/>
            <person name="Riley R."/>
            <person name="Andreopoulos W."/>
            <person name="He G."/>
            <person name="Johnson J."/>
            <person name="Barry K.W."/>
            <person name="Grigoriev I.V."/>
            <person name="Nagy L."/>
            <person name="Hibbett D."/>
            <person name="Henrissat B."/>
            <person name="Matheny P.B."/>
            <person name="Labbe J."/>
            <person name="Martin A.F."/>
        </authorList>
    </citation>
    <scope>NUCLEOTIDE SEQUENCE</scope>
    <source>
        <strain evidence="1">BPL698</strain>
    </source>
</reference>
<dbReference type="EMBL" id="JAGFNK010000104">
    <property type="protein sequence ID" value="KAI9507997.1"/>
    <property type="molecule type" value="Genomic_DNA"/>
</dbReference>
<organism evidence="1 2">
    <name type="scientific">Russula earlei</name>
    <dbReference type="NCBI Taxonomy" id="71964"/>
    <lineage>
        <taxon>Eukaryota</taxon>
        <taxon>Fungi</taxon>
        <taxon>Dikarya</taxon>
        <taxon>Basidiomycota</taxon>
        <taxon>Agaricomycotina</taxon>
        <taxon>Agaricomycetes</taxon>
        <taxon>Russulales</taxon>
        <taxon>Russulaceae</taxon>
        <taxon>Russula</taxon>
    </lineage>
</organism>
<comment type="caution">
    <text evidence="1">The sequence shown here is derived from an EMBL/GenBank/DDBJ whole genome shotgun (WGS) entry which is preliminary data.</text>
</comment>
<proteinExistence type="predicted"/>
<protein>
    <submittedName>
        <fullName evidence="1">T-complex protein 1</fullName>
    </submittedName>
</protein>
<dbReference type="Proteomes" id="UP001207468">
    <property type="component" value="Unassembled WGS sequence"/>
</dbReference>
<evidence type="ECO:0000313" key="2">
    <source>
        <dbReference type="Proteomes" id="UP001207468"/>
    </source>
</evidence>
<evidence type="ECO:0000313" key="1">
    <source>
        <dbReference type="EMBL" id="KAI9507997.1"/>
    </source>
</evidence>
<accession>A0ACC0U933</accession>
<keyword evidence="2" id="KW-1185">Reference proteome</keyword>
<sequence length="552" mass="59007">MSLKVPKANNIQLFKDGYKQMSGLEDAVLRNIGAVSELSNLVRTSFGPNGRNKLVINHLGRLFVTSDAATIIREIEVVHPAAKLLVMASQAQETEMGDATNTVLIFAGELLKKAENLLIMGLHPSEVIKGYELASTKALAELESLSVSRLPSPLTKASLARAVIPAIASKQYGSEETLAELVAEAALSVMPENNKAFNVDNVRVVKIMGGSLETSKVVQGMVFGKEPEGDVKKVTKAKVAVFTNPIDIAQTETKGTVLIKNAKDMLNFTRGEEQHMEKIFKELADSGVKVIIAGTTVGELALHYLNRNQILVLKVLSKFDLRRLCRVVQATPLARLGAPTPEEAGYVDVCETIEIGGDRVTVLRQEPDGAGVRTRTATIVLRGATQNHLDDLERAVDDGVSSLKSLLKDPRLVPGAGATELALALRVDSYGAGLRGLAQHAVRRFSSALEAIPRTLAENAHGGAEGNEIVARLLAKHDKAGGESWGVDVEAETDGTLNATEHNILDSLAAKAWAIRLATEAAVSVLSVDSIIMSRPAGGPKIPQQAGNWDED</sequence>
<gene>
    <name evidence="1" type="ORF">F5148DRAFT_1304197</name>
</gene>